<gene>
    <name evidence="1" type="ORF">DSO57_1029326</name>
</gene>
<proteinExistence type="predicted"/>
<reference evidence="1" key="1">
    <citation type="submission" date="2022-04" db="EMBL/GenBank/DDBJ databases">
        <title>Genome of the entomopathogenic fungus Entomophthora muscae.</title>
        <authorList>
            <person name="Elya C."/>
            <person name="Lovett B.R."/>
            <person name="Lee E."/>
            <person name="Macias A.M."/>
            <person name="Hajek A.E."/>
            <person name="De Bivort B.L."/>
            <person name="Kasson M.T."/>
            <person name="De Fine Licht H.H."/>
            <person name="Stajich J.E."/>
        </authorList>
    </citation>
    <scope>NUCLEOTIDE SEQUENCE</scope>
    <source>
        <strain evidence="1">Berkeley</strain>
    </source>
</reference>
<comment type="caution">
    <text evidence="1">The sequence shown here is derived from an EMBL/GenBank/DDBJ whole genome shotgun (WGS) entry which is preliminary data.</text>
</comment>
<keyword evidence="2" id="KW-1185">Reference proteome</keyword>
<name>A0ACC2SEB1_9FUNG</name>
<sequence>MSRLYLWTLSAATYGMFFAIPFRKWFVIRKEYPFPSPRATAETIKILHSSTGSDIPPLVKR</sequence>
<dbReference type="EMBL" id="QTSX02005163">
    <property type="protein sequence ID" value="KAJ9060581.1"/>
    <property type="molecule type" value="Genomic_DNA"/>
</dbReference>
<accession>A0ACC2SEB1</accession>
<protein>
    <submittedName>
        <fullName evidence="1">Uncharacterized protein</fullName>
    </submittedName>
</protein>
<organism evidence="1 2">
    <name type="scientific">Entomophthora muscae</name>
    <dbReference type="NCBI Taxonomy" id="34485"/>
    <lineage>
        <taxon>Eukaryota</taxon>
        <taxon>Fungi</taxon>
        <taxon>Fungi incertae sedis</taxon>
        <taxon>Zoopagomycota</taxon>
        <taxon>Entomophthoromycotina</taxon>
        <taxon>Entomophthoromycetes</taxon>
        <taxon>Entomophthorales</taxon>
        <taxon>Entomophthoraceae</taxon>
        <taxon>Entomophthora</taxon>
    </lineage>
</organism>
<evidence type="ECO:0000313" key="1">
    <source>
        <dbReference type="EMBL" id="KAJ9060581.1"/>
    </source>
</evidence>
<dbReference type="Proteomes" id="UP001165960">
    <property type="component" value="Unassembled WGS sequence"/>
</dbReference>
<evidence type="ECO:0000313" key="2">
    <source>
        <dbReference type="Proteomes" id="UP001165960"/>
    </source>
</evidence>